<dbReference type="RefSeq" id="XP_001889077.1">
    <property type="nucleotide sequence ID" value="XM_001889042.1"/>
</dbReference>
<reference evidence="1 2" key="1">
    <citation type="journal article" date="2008" name="Nature">
        <title>The genome of Laccaria bicolor provides insights into mycorrhizal symbiosis.</title>
        <authorList>
            <person name="Martin F."/>
            <person name="Aerts A."/>
            <person name="Ahren D."/>
            <person name="Brun A."/>
            <person name="Danchin E.G.J."/>
            <person name="Duchaussoy F."/>
            <person name="Gibon J."/>
            <person name="Kohler A."/>
            <person name="Lindquist E."/>
            <person name="Pereda V."/>
            <person name="Salamov A."/>
            <person name="Shapiro H.J."/>
            <person name="Wuyts J."/>
            <person name="Blaudez D."/>
            <person name="Buee M."/>
            <person name="Brokstein P."/>
            <person name="Canbaeck B."/>
            <person name="Cohen D."/>
            <person name="Courty P.E."/>
            <person name="Coutinho P.M."/>
            <person name="Delaruelle C."/>
            <person name="Detter J.C."/>
            <person name="Deveau A."/>
            <person name="DiFazio S."/>
            <person name="Duplessis S."/>
            <person name="Fraissinet-Tachet L."/>
            <person name="Lucic E."/>
            <person name="Frey-Klett P."/>
            <person name="Fourrey C."/>
            <person name="Feussner I."/>
            <person name="Gay G."/>
            <person name="Grimwood J."/>
            <person name="Hoegger P.J."/>
            <person name="Jain P."/>
            <person name="Kilaru S."/>
            <person name="Labbe J."/>
            <person name="Lin Y.C."/>
            <person name="Legue V."/>
            <person name="Le Tacon F."/>
            <person name="Marmeisse R."/>
            <person name="Melayah D."/>
            <person name="Montanini B."/>
            <person name="Muratet M."/>
            <person name="Nehls U."/>
            <person name="Niculita-Hirzel H."/>
            <person name="Oudot-Le Secq M.P."/>
            <person name="Peter M."/>
            <person name="Quesneville H."/>
            <person name="Rajashekar B."/>
            <person name="Reich M."/>
            <person name="Rouhier N."/>
            <person name="Schmutz J."/>
            <person name="Yin T."/>
            <person name="Chalot M."/>
            <person name="Henrissat B."/>
            <person name="Kuees U."/>
            <person name="Lucas S."/>
            <person name="Van de Peer Y."/>
            <person name="Podila G.K."/>
            <person name="Polle A."/>
            <person name="Pukkila P.J."/>
            <person name="Richardson P.M."/>
            <person name="Rouze P."/>
            <person name="Sanders I.R."/>
            <person name="Stajich J.E."/>
            <person name="Tunlid A."/>
            <person name="Tuskan G."/>
            <person name="Grigoriev I.V."/>
        </authorList>
    </citation>
    <scope>NUCLEOTIDE SEQUENCE [LARGE SCALE GENOMIC DNA]</scope>
    <source>
        <strain evidence="2">S238N-H82 / ATCC MYA-4686</strain>
    </source>
</reference>
<gene>
    <name evidence="1" type="ORF">LACBIDRAFT_314490</name>
</gene>
<dbReference type="KEGG" id="lbc:LACBIDRAFT_314490"/>
<dbReference type="GeneID" id="6084680"/>
<dbReference type="HOGENOM" id="CLU_136333_0_0_1"/>
<evidence type="ECO:0000313" key="2">
    <source>
        <dbReference type="Proteomes" id="UP000001194"/>
    </source>
</evidence>
<name>B0DYN9_LACBS</name>
<organism evidence="2">
    <name type="scientific">Laccaria bicolor (strain S238N-H82 / ATCC MYA-4686)</name>
    <name type="common">Bicoloured deceiver</name>
    <name type="synonym">Laccaria laccata var. bicolor</name>
    <dbReference type="NCBI Taxonomy" id="486041"/>
    <lineage>
        <taxon>Eukaryota</taxon>
        <taxon>Fungi</taxon>
        <taxon>Dikarya</taxon>
        <taxon>Basidiomycota</taxon>
        <taxon>Agaricomycotina</taxon>
        <taxon>Agaricomycetes</taxon>
        <taxon>Agaricomycetidae</taxon>
        <taxon>Agaricales</taxon>
        <taxon>Agaricineae</taxon>
        <taxon>Hydnangiaceae</taxon>
        <taxon>Laccaria</taxon>
    </lineage>
</organism>
<dbReference type="Proteomes" id="UP000001194">
    <property type="component" value="Unassembled WGS sequence"/>
</dbReference>
<dbReference type="AlphaFoldDB" id="B0DYN9"/>
<protein>
    <submittedName>
        <fullName evidence="1">Predicted protein</fullName>
    </submittedName>
</protein>
<dbReference type="EMBL" id="DS547151">
    <property type="protein sequence ID" value="EDR00325.1"/>
    <property type="molecule type" value="Genomic_DNA"/>
</dbReference>
<keyword evidence="2" id="KW-1185">Reference proteome</keyword>
<sequence>MPLFVAKATTRCLVPDNVLDRVQFPLVLIASTFAGEGKPGEKNIMGRGRSEFIPPNRHEGYRKFGASRIESRRCIRVGVKRVRKMLGNKFGRKDAGGNVEAEGANAQHAYERGCGRNFFGEGVIDQRVKWRRFCFQIHSSVPMSVRYTIPLPIWLVFVWQAQFCER</sequence>
<evidence type="ECO:0000313" key="1">
    <source>
        <dbReference type="EMBL" id="EDR00325.1"/>
    </source>
</evidence>
<dbReference type="InParanoid" id="B0DYN9"/>
<proteinExistence type="predicted"/>
<accession>B0DYN9</accession>